<evidence type="ECO:0000256" key="1">
    <source>
        <dbReference type="ARBA" id="ARBA00006987"/>
    </source>
</evidence>
<dbReference type="SUPFAM" id="SSF53850">
    <property type="entry name" value="Periplasmic binding protein-like II"/>
    <property type="match status" value="1"/>
</dbReference>
<dbReference type="InterPro" id="IPR042100">
    <property type="entry name" value="Bug_dom1"/>
</dbReference>
<dbReference type="EMBL" id="NKDB02000001">
    <property type="protein sequence ID" value="RKJ99637.1"/>
    <property type="molecule type" value="Genomic_DNA"/>
</dbReference>
<keyword evidence="2" id="KW-0732">Signal</keyword>
<dbReference type="AlphaFoldDB" id="A0A420KI71"/>
<name>A0A420KI71_9BURK</name>
<dbReference type="InterPro" id="IPR005064">
    <property type="entry name" value="BUG"/>
</dbReference>
<dbReference type="RefSeq" id="WP_094436689.1">
    <property type="nucleotide sequence ID" value="NZ_NKDB02000001.1"/>
</dbReference>
<evidence type="ECO:0000256" key="2">
    <source>
        <dbReference type="SAM" id="SignalP"/>
    </source>
</evidence>
<proteinExistence type="inferred from homology"/>
<feature type="chain" id="PRO_5019312973" evidence="2">
    <location>
        <begin position="21"/>
        <end position="321"/>
    </location>
</feature>
<comment type="caution">
    <text evidence="3">The sequence shown here is derived from an EMBL/GenBank/DDBJ whole genome shotgun (WGS) entry which is preliminary data.</text>
</comment>
<dbReference type="Pfam" id="PF03401">
    <property type="entry name" value="TctC"/>
    <property type="match status" value="1"/>
</dbReference>
<sequence>MKLRLLTAALCLAAAPITWADNFPSKPITIVVPVGAGGFQDTTTRIFAKYLATELGQPVVIENQPSAGSIVGTRHVAKAKPDGYTLLAITDSFTITPRLLKEAGYETREFTGVGPMVKSSFVTVVGAKSEIRTLPNLVQLARKRPHQVSFASSGSGALPHLAVEMFAAEARLDLLHVPYRGVAPSIPDVISGRIDFTFNPVGVSLPQIRANQMRALAVSSARRSPLLPEVPTLAESGYPQLDITFFAALVAPAKTPRPVIERLAAALNAVKSSPELIASIQQQGDEVAPAGSADQFNALLKDEEARYARLLQDRGIQTVSP</sequence>
<accession>A0A420KI71</accession>
<feature type="signal peptide" evidence="2">
    <location>
        <begin position="1"/>
        <end position="20"/>
    </location>
</feature>
<dbReference type="CDD" id="cd13578">
    <property type="entry name" value="PBP2_Bug27"/>
    <property type="match status" value="1"/>
</dbReference>
<protein>
    <submittedName>
        <fullName evidence="3">Tripartite tricarboxylate transporter substrate binding protein</fullName>
    </submittedName>
</protein>
<evidence type="ECO:0000313" key="3">
    <source>
        <dbReference type="EMBL" id="RKJ99637.1"/>
    </source>
</evidence>
<dbReference type="Gene3D" id="3.40.190.150">
    <property type="entry name" value="Bordetella uptake gene, domain 1"/>
    <property type="match status" value="1"/>
</dbReference>
<reference evidence="3 4" key="1">
    <citation type="submission" date="2018-09" db="EMBL/GenBank/DDBJ databases">
        <title>Genome comparison of Alicycliphilus sp. BQ1, a polyurethanolytic bacterium, with its closest phylogenetic relatives Alicycliphilus denitrificans BC and K601, unable to attack polyurethane.</title>
        <authorList>
            <person name="Loza-Tavera H."/>
            <person name="Lozano L."/>
            <person name="Cevallos M."/>
            <person name="Maya-Lucas O."/>
            <person name="Garcia-Mena J."/>
            <person name="Hernandez J."/>
        </authorList>
    </citation>
    <scope>NUCLEOTIDE SEQUENCE [LARGE SCALE GENOMIC DNA]</scope>
    <source>
        <strain evidence="3 4">BQ1</strain>
    </source>
</reference>
<dbReference type="Gene3D" id="3.40.190.10">
    <property type="entry name" value="Periplasmic binding protein-like II"/>
    <property type="match status" value="1"/>
</dbReference>
<comment type="similarity">
    <text evidence="1">Belongs to the UPF0065 (bug) family.</text>
</comment>
<gene>
    <name evidence="3" type="ORF">CE154_007940</name>
</gene>
<organism evidence="3 4">
    <name type="scientific">Alicycliphilus denitrificans</name>
    <dbReference type="NCBI Taxonomy" id="179636"/>
    <lineage>
        <taxon>Bacteria</taxon>
        <taxon>Pseudomonadati</taxon>
        <taxon>Pseudomonadota</taxon>
        <taxon>Betaproteobacteria</taxon>
        <taxon>Burkholderiales</taxon>
        <taxon>Comamonadaceae</taxon>
        <taxon>Alicycliphilus</taxon>
    </lineage>
</organism>
<evidence type="ECO:0000313" key="4">
    <source>
        <dbReference type="Proteomes" id="UP000216225"/>
    </source>
</evidence>
<dbReference type="PANTHER" id="PTHR42928:SF5">
    <property type="entry name" value="BLR1237 PROTEIN"/>
    <property type="match status" value="1"/>
</dbReference>
<dbReference type="PIRSF" id="PIRSF017082">
    <property type="entry name" value="YflP"/>
    <property type="match status" value="1"/>
</dbReference>
<dbReference type="Proteomes" id="UP000216225">
    <property type="component" value="Unassembled WGS sequence"/>
</dbReference>
<dbReference type="PANTHER" id="PTHR42928">
    <property type="entry name" value="TRICARBOXYLATE-BINDING PROTEIN"/>
    <property type="match status" value="1"/>
</dbReference>